<keyword evidence="2 7" id="KW-0813">Transport</keyword>
<keyword evidence="5 7" id="KW-1133">Transmembrane helix</keyword>
<dbReference type="RefSeq" id="WP_151145105.1">
    <property type="nucleotide sequence ID" value="NZ_WAGX01000005.1"/>
</dbReference>
<dbReference type="EMBL" id="WAGX01000005">
    <property type="protein sequence ID" value="KAB1438157.1"/>
    <property type="molecule type" value="Genomic_DNA"/>
</dbReference>
<dbReference type="OrthoDB" id="367897at2"/>
<evidence type="ECO:0000256" key="3">
    <source>
        <dbReference type="ARBA" id="ARBA00022475"/>
    </source>
</evidence>
<keyword evidence="6 7" id="KW-0472">Membrane</keyword>
<dbReference type="PANTHER" id="PTHR30193">
    <property type="entry name" value="ABC TRANSPORTER PERMEASE PROTEIN"/>
    <property type="match status" value="1"/>
</dbReference>
<feature type="transmembrane region" description="Helical" evidence="7">
    <location>
        <begin position="12"/>
        <end position="30"/>
    </location>
</feature>
<keyword evidence="4 7" id="KW-0812">Transmembrane</keyword>
<dbReference type="InterPro" id="IPR051393">
    <property type="entry name" value="ABC_transporter_permease"/>
</dbReference>
<feature type="transmembrane region" description="Helical" evidence="7">
    <location>
        <begin position="152"/>
        <end position="171"/>
    </location>
</feature>
<evidence type="ECO:0000259" key="8">
    <source>
        <dbReference type="PROSITE" id="PS50928"/>
    </source>
</evidence>
<evidence type="ECO:0000313" key="9">
    <source>
        <dbReference type="EMBL" id="KAB1438157.1"/>
    </source>
</evidence>
<comment type="subcellular location">
    <subcellularLocation>
        <location evidence="1 7">Cell membrane</location>
        <topology evidence="1 7">Multi-pass membrane protein</topology>
    </subcellularLocation>
</comment>
<name>A0A7V7QK65_9FIRM</name>
<dbReference type="CDD" id="cd06261">
    <property type="entry name" value="TM_PBP2"/>
    <property type="match status" value="1"/>
</dbReference>
<reference evidence="9 10" key="1">
    <citation type="submission" date="2019-09" db="EMBL/GenBank/DDBJ databases">
        <authorList>
            <person name="Valk L.C."/>
        </authorList>
    </citation>
    <scope>NUCLEOTIDE SEQUENCE [LARGE SCALE GENOMIC DNA]</scope>
    <source>
        <strain evidence="9">GalUA</strain>
    </source>
</reference>
<evidence type="ECO:0000256" key="5">
    <source>
        <dbReference type="ARBA" id="ARBA00022989"/>
    </source>
</evidence>
<comment type="similarity">
    <text evidence="7">Belongs to the binding-protein-dependent transport system permease family.</text>
</comment>
<sequence>MKNFEQKIFPYLLLLPTIAIFGVFLFYPAVNGLWISFTKWDGINPQKFIGLKNYVDLLSDESFWRAFLNTVVFTVITVPAIYVSALFLALLLTQNIKGSSFFRAAFYWPTMVSTIIVGLSWRFLLGEDFGIINYLLTAMGRSPVKWLTNPRAAMGVIIFVTTWSLAGYYMVMFIAGIKSISETYYEAAKIDGAGFVQQFRYITLPLLKPTTLLVIVLSTVTVIKTYPLVFALTQGGPAGATKLMVQLIQETGFDKNKMGYASAMTMFLFIILAVLTTIQFKLNQGGEQDEN</sequence>
<evidence type="ECO:0000313" key="10">
    <source>
        <dbReference type="Proteomes" id="UP000461768"/>
    </source>
</evidence>
<organism evidence="9 10">
    <name type="scientific">Candidatus Galacturonatibacter soehngenii</name>
    <dbReference type="NCBI Taxonomy" id="2307010"/>
    <lineage>
        <taxon>Bacteria</taxon>
        <taxon>Bacillati</taxon>
        <taxon>Bacillota</taxon>
        <taxon>Clostridia</taxon>
        <taxon>Lachnospirales</taxon>
        <taxon>Lachnospiraceae</taxon>
        <taxon>Candidatus Galacturonatibacter</taxon>
    </lineage>
</organism>
<gene>
    <name evidence="9" type="ORF">F7O84_11400</name>
</gene>
<comment type="caution">
    <text evidence="9">The sequence shown here is derived from an EMBL/GenBank/DDBJ whole genome shotgun (WGS) entry which is preliminary data.</text>
</comment>
<feature type="transmembrane region" description="Helical" evidence="7">
    <location>
        <begin position="104"/>
        <end position="124"/>
    </location>
</feature>
<evidence type="ECO:0000256" key="1">
    <source>
        <dbReference type="ARBA" id="ARBA00004651"/>
    </source>
</evidence>
<evidence type="ECO:0000256" key="4">
    <source>
        <dbReference type="ARBA" id="ARBA00022692"/>
    </source>
</evidence>
<evidence type="ECO:0000256" key="7">
    <source>
        <dbReference type="RuleBase" id="RU363032"/>
    </source>
</evidence>
<evidence type="ECO:0000256" key="6">
    <source>
        <dbReference type="ARBA" id="ARBA00023136"/>
    </source>
</evidence>
<dbReference type="Pfam" id="PF00528">
    <property type="entry name" value="BPD_transp_1"/>
    <property type="match status" value="1"/>
</dbReference>
<feature type="transmembrane region" description="Helical" evidence="7">
    <location>
        <begin position="258"/>
        <end position="278"/>
    </location>
</feature>
<dbReference type="SUPFAM" id="SSF161098">
    <property type="entry name" value="MetI-like"/>
    <property type="match status" value="1"/>
</dbReference>
<accession>A0A7V7QK65</accession>
<dbReference type="PANTHER" id="PTHR30193:SF37">
    <property type="entry name" value="INNER MEMBRANE ABC TRANSPORTER PERMEASE PROTEIN YCJO"/>
    <property type="match status" value="1"/>
</dbReference>
<keyword evidence="3" id="KW-1003">Cell membrane</keyword>
<feature type="domain" description="ABC transmembrane type-1" evidence="8">
    <location>
        <begin position="67"/>
        <end position="279"/>
    </location>
</feature>
<dbReference type="AlphaFoldDB" id="A0A7V7QK65"/>
<protein>
    <submittedName>
        <fullName evidence="9">Sugar ABC transporter permease</fullName>
    </submittedName>
</protein>
<evidence type="ECO:0000256" key="2">
    <source>
        <dbReference type="ARBA" id="ARBA00022448"/>
    </source>
</evidence>
<dbReference type="Gene3D" id="1.10.3720.10">
    <property type="entry name" value="MetI-like"/>
    <property type="match status" value="1"/>
</dbReference>
<feature type="transmembrane region" description="Helical" evidence="7">
    <location>
        <begin position="66"/>
        <end position="92"/>
    </location>
</feature>
<dbReference type="Proteomes" id="UP000461768">
    <property type="component" value="Unassembled WGS sequence"/>
</dbReference>
<dbReference type="InterPro" id="IPR000515">
    <property type="entry name" value="MetI-like"/>
</dbReference>
<dbReference type="PROSITE" id="PS50928">
    <property type="entry name" value="ABC_TM1"/>
    <property type="match status" value="1"/>
</dbReference>
<dbReference type="InterPro" id="IPR035906">
    <property type="entry name" value="MetI-like_sf"/>
</dbReference>
<reference evidence="9 10" key="2">
    <citation type="submission" date="2020-02" db="EMBL/GenBank/DDBJ databases">
        <title>Candidatus Galacturonibacter soehngenii shows hetero-acetogenic catabolism of galacturonic acid but lacks a canonical carbon monoxide dehydrogenase/acetyl-CoA synthase complex.</title>
        <authorList>
            <person name="Diender M."/>
            <person name="Stouten G.R."/>
            <person name="Petersen J.F."/>
            <person name="Nielsen P.H."/>
            <person name="Dueholm M.S."/>
            <person name="Pronk J.T."/>
            <person name="Van Loosdrecht M.C.M."/>
        </authorList>
    </citation>
    <scope>NUCLEOTIDE SEQUENCE [LARGE SCALE GENOMIC DNA]</scope>
    <source>
        <strain evidence="9">GalUA</strain>
    </source>
</reference>
<dbReference type="GO" id="GO:0005886">
    <property type="term" value="C:plasma membrane"/>
    <property type="evidence" value="ECO:0007669"/>
    <property type="project" value="UniProtKB-SubCell"/>
</dbReference>
<proteinExistence type="inferred from homology"/>
<dbReference type="GO" id="GO:0055085">
    <property type="term" value="P:transmembrane transport"/>
    <property type="evidence" value="ECO:0007669"/>
    <property type="project" value="InterPro"/>
</dbReference>
<keyword evidence="10" id="KW-1185">Reference proteome</keyword>